<name>A0A6C0P9J9_9BACL</name>
<evidence type="ECO:0000313" key="4">
    <source>
        <dbReference type="Proteomes" id="UP000479114"/>
    </source>
</evidence>
<evidence type="ECO:0000256" key="2">
    <source>
        <dbReference type="SAM" id="SignalP"/>
    </source>
</evidence>
<keyword evidence="4" id="KW-1185">Reference proteome</keyword>
<dbReference type="KEGG" id="prz:GZH47_21325"/>
<evidence type="ECO:0000256" key="1">
    <source>
        <dbReference type="SAM" id="MobiDB-lite"/>
    </source>
</evidence>
<dbReference type="AlphaFoldDB" id="A0A6C0P9J9"/>
<dbReference type="InterPro" id="IPR006059">
    <property type="entry name" value="SBP"/>
</dbReference>
<dbReference type="Pfam" id="PF01547">
    <property type="entry name" value="SBP_bac_1"/>
    <property type="match status" value="1"/>
</dbReference>
<keyword evidence="2" id="KW-0732">Signal</keyword>
<dbReference type="EMBL" id="CP048286">
    <property type="protein sequence ID" value="QHW35208.1"/>
    <property type="molecule type" value="Genomic_DNA"/>
</dbReference>
<gene>
    <name evidence="3" type="ORF">GZH47_21325</name>
</gene>
<feature type="signal peptide" evidence="2">
    <location>
        <begin position="1"/>
        <end position="18"/>
    </location>
</feature>
<organism evidence="3 4">
    <name type="scientific">Paenibacillus rhizovicinus</name>
    <dbReference type="NCBI Taxonomy" id="2704463"/>
    <lineage>
        <taxon>Bacteria</taxon>
        <taxon>Bacillati</taxon>
        <taxon>Bacillota</taxon>
        <taxon>Bacilli</taxon>
        <taxon>Bacillales</taxon>
        <taxon>Paenibacillaceae</taxon>
        <taxon>Paenibacillus</taxon>
    </lineage>
</organism>
<protein>
    <submittedName>
        <fullName evidence="3">Extracellular solute-binding protein</fullName>
    </submittedName>
</protein>
<proteinExistence type="predicted"/>
<accession>A0A6C0P9J9</accession>
<feature type="region of interest" description="Disordered" evidence="1">
    <location>
        <begin position="23"/>
        <end position="53"/>
    </location>
</feature>
<feature type="chain" id="PRO_5038490969" evidence="2">
    <location>
        <begin position="19"/>
        <end position="551"/>
    </location>
</feature>
<dbReference type="Gene3D" id="3.40.190.10">
    <property type="entry name" value="Periplasmic binding protein-like II"/>
    <property type="match status" value="2"/>
</dbReference>
<dbReference type="PANTHER" id="PTHR43649">
    <property type="entry name" value="ARABINOSE-BINDING PROTEIN-RELATED"/>
    <property type="match status" value="1"/>
</dbReference>
<dbReference type="Proteomes" id="UP000479114">
    <property type="component" value="Chromosome"/>
</dbReference>
<dbReference type="InterPro" id="IPR050490">
    <property type="entry name" value="Bact_solute-bd_prot1"/>
</dbReference>
<dbReference type="PANTHER" id="PTHR43649:SF12">
    <property type="entry name" value="DIACETYLCHITOBIOSE BINDING PROTEIN DASA"/>
    <property type="match status" value="1"/>
</dbReference>
<sequence>MWSAVLVSMLGAALILSACSNGNGNDNGKGKETNAKAEANSPKAGTADKSEDEPIKAEPLTFSYFGNYDWWGITSWGQDMISKWITEKMGVTVKEVATGGASQAKLNTMIASNNLPDLILMDRGPGVERLRAAGALVPLDDYLDKYPNFKQYVGEATLNLLRSPDGKLYQLPNYYTSTPNGNSGWLIEKKIYKELGSPALETFDDLHAYLKLVKEKYPTVIPLEIDTAGWGHRMIYTGFKENNPPMLVDHSVYVDGDQFKPIWGDPVYAESLKYVSMLFREKLISQDALTQTGDQLSEKLVNGRVAVIAAGDAANLGRTPDEELKKKDPEDGYMAVWPIHKEGLDKNKITPNNWNSLGWNVNVITKNAKDPEGIFRFLDWMTGPEGQQVVWFGPQGVLWDSVDGDGIPVPNDKWTSMPSEEKDKIGLQSYNFVGNTTFIDGAKVKIEMALPEEKRNWSTVQQTNVFWKTSMNATQFVNLDPLPDTAEGIAAQSVSEIAKEALAKAIFAKNDAEVDAVLAQAEKDARKVGFDQVLTFKTNAWHKNQTIVEGN</sequence>
<evidence type="ECO:0000313" key="3">
    <source>
        <dbReference type="EMBL" id="QHW35208.1"/>
    </source>
</evidence>
<dbReference type="SUPFAM" id="SSF53850">
    <property type="entry name" value="Periplasmic binding protein-like II"/>
    <property type="match status" value="1"/>
</dbReference>
<reference evidence="3 4" key="1">
    <citation type="submission" date="2020-02" db="EMBL/GenBank/DDBJ databases">
        <title>Paenibacillus sp. nov., isolated from rhizosphere soil of tomato.</title>
        <authorList>
            <person name="Weon H.-Y."/>
            <person name="Lee S.A."/>
        </authorList>
    </citation>
    <scope>NUCLEOTIDE SEQUENCE [LARGE SCALE GENOMIC DNA]</scope>
    <source>
        <strain evidence="3 4">14171R-81</strain>
    </source>
</reference>